<feature type="transmembrane region" description="Helical" evidence="8">
    <location>
        <begin position="1021"/>
        <end position="1039"/>
    </location>
</feature>
<evidence type="ECO:0000313" key="11">
    <source>
        <dbReference type="EMBL" id="CAI9773178.1"/>
    </source>
</evidence>
<dbReference type="Pfam" id="PF13246">
    <property type="entry name" value="Cation_ATPase"/>
    <property type="match status" value="1"/>
</dbReference>
<keyword evidence="12" id="KW-1185">Reference proteome</keyword>
<dbReference type="SUPFAM" id="SSF81653">
    <property type="entry name" value="Calcium ATPase, transduction domain A"/>
    <property type="match status" value="1"/>
</dbReference>
<evidence type="ECO:0000256" key="2">
    <source>
        <dbReference type="ARBA" id="ARBA00022692"/>
    </source>
</evidence>
<dbReference type="Gene3D" id="2.70.150.10">
    <property type="entry name" value="Calcium-transporting ATPase, cytoplasmic transduction domain A"/>
    <property type="match status" value="1"/>
</dbReference>
<feature type="domain" description="P-type ATPase A" evidence="9">
    <location>
        <begin position="310"/>
        <end position="396"/>
    </location>
</feature>
<dbReference type="Pfam" id="PF00122">
    <property type="entry name" value="E1-E2_ATPase"/>
    <property type="match status" value="1"/>
</dbReference>
<dbReference type="PANTHER" id="PTHR24093">
    <property type="entry name" value="CATION TRANSPORTING ATPASE"/>
    <property type="match status" value="1"/>
</dbReference>
<dbReference type="GO" id="GO:0005388">
    <property type="term" value="F:P-type calcium transporter activity"/>
    <property type="evidence" value="ECO:0007669"/>
    <property type="project" value="TreeGrafter"/>
</dbReference>
<evidence type="ECO:0000256" key="7">
    <source>
        <dbReference type="ARBA" id="ARBA00023136"/>
    </source>
</evidence>
<evidence type="ECO:0000313" key="12">
    <source>
        <dbReference type="Proteomes" id="UP000834106"/>
    </source>
</evidence>
<organism evidence="11 12">
    <name type="scientific">Fraxinus pennsylvanica</name>
    <dbReference type="NCBI Taxonomy" id="56036"/>
    <lineage>
        <taxon>Eukaryota</taxon>
        <taxon>Viridiplantae</taxon>
        <taxon>Streptophyta</taxon>
        <taxon>Embryophyta</taxon>
        <taxon>Tracheophyta</taxon>
        <taxon>Spermatophyta</taxon>
        <taxon>Magnoliopsida</taxon>
        <taxon>eudicotyledons</taxon>
        <taxon>Gunneridae</taxon>
        <taxon>Pentapetalae</taxon>
        <taxon>asterids</taxon>
        <taxon>lamiids</taxon>
        <taxon>Lamiales</taxon>
        <taxon>Oleaceae</taxon>
        <taxon>Oleeae</taxon>
        <taxon>Fraxinus</taxon>
    </lineage>
</organism>
<dbReference type="PRINTS" id="PR00119">
    <property type="entry name" value="CATATPASE"/>
</dbReference>
<dbReference type="GO" id="GO:0005886">
    <property type="term" value="C:plasma membrane"/>
    <property type="evidence" value="ECO:0007669"/>
    <property type="project" value="TreeGrafter"/>
</dbReference>
<dbReference type="GO" id="GO:0046872">
    <property type="term" value="F:metal ion binding"/>
    <property type="evidence" value="ECO:0007669"/>
    <property type="project" value="UniProtKB-KW"/>
</dbReference>
<evidence type="ECO:0000256" key="6">
    <source>
        <dbReference type="ARBA" id="ARBA00022989"/>
    </source>
</evidence>
<feature type="transmembrane region" description="Helical" evidence="8">
    <location>
        <begin position="1051"/>
        <end position="1071"/>
    </location>
</feature>
<keyword evidence="6 8" id="KW-1133">Transmembrane helix</keyword>
<dbReference type="SUPFAM" id="SSF56784">
    <property type="entry name" value="HAD-like"/>
    <property type="match status" value="1"/>
</dbReference>
<dbReference type="Gene3D" id="3.40.50.1000">
    <property type="entry name" value="HAD superfamily/HAD-like"/>
    <property type="match status" value="1"/>
</dbReference>
<evidence type="ECO:0000256" key="8">
    <source>
        <dbReference type="SAM" id="Phobius"/>
    </source>
</evidence>
<proteinExistence type="predicted"/>
<keyword evidence="4" id="KW-0106">Calcium</keyword>
<feature type="transmembrane region" description="Helical" evidence="8">
    <location>
        <begin position="482"/>
        <end position="506"/>
    </location>
</feature>
<keyword evidence="7 8" id="KW-0472">Membrane</keyword>
<dbReference type="Proteomes" id="UP000834106">
    <property type="component" value="Chromosome 12"/>
</dbReference>
<keyword evidence="3" id="KW-0479">Metal-binding</keyword>
<dbReference type="GO" id="GO:0000166">
    <property type="term" value="F:nucleotide binding"/>
    <property type="evidence" value="ECO:0007669"/>
    <property type="project" value="InterPro"/>
</dbReference>
<dbReference type="InterPro" id="IPR006068">
    <property type="entry name" value="ATPase_P-typ_cation-transptr_C"/>
</dbReference>
<dbReference type="InterPro" id="IPR059000">
    <property type="entry name" value="ATPase_P-type_domA"/>
</dbReference>
<evidence type="ECO:0000259" key="9">
    <source>
        <dbReference type="Pfam" id="PF00122"/>
    </source>
</evidence>
<feature type="transmembrane region" description="Helical" evidence="8">
    <location>
        <begin position="977"/>
        <end position="1000"/>
    </location>
</feature>
<reference evidence="11" key="1">
    <citation type="submission" date="2023-05" db="EMBL/GenBank/DDBJ databases">
        <authorList>
            <person name="Huff M."/>
        </authorList>
    </citation>
    <scope>NUCLEOTIDE SEQUENCE</scope>
</reference>
<evidence type="ECO:0000256" key="4">
    <source>
        <dbReference type="ARBA" id="ARBA00022837"/>
    </source>
</evidence>
<keyword evidence="2 8" id="KW-0812">Transmembrane</keyword>
<name>A0AAD1ZPM5_9LAMI</name>
<dbReference type="Gene3D" id="3.40.1110.10">
    <property type="entry name" value="Calcium-transporting ATPase, cytoplasmic domain N"/>
    <property type="match status" value="1"/>
</dbReference>
<evidence type="ECO:0000256" key="1">
    <source>
        <dbReference type="ARBA" id="ARBA00004370"/>
    </source>
</evidence>
<keyword evidence="5" id="KW-0460">Magnesium</keyword>
<feature type="transmembrane region" description="Helical" evidence="8">
    <location>
        <begin position="913"/>
        <end position="931"/>
    </location>
</feature>
<accession>A0AAD1ZPM5</accession>
<protein>
    <recommendedName>
        <fullName evidence="13">Calcium-transporting ATPase</fullName>
    </recommendedName>
</protein>
<dbReference type="AlphaFoldDB" id="A0AAD1ZPM5"/>
<dbReference type="InterPro" id="IPR023298">
    <property type="entry name" value="ATPase_P-typ_TM_dom_sf"/>
</dbReference>
<evidence type="ECO:0000256" key="5">
    <source>
        <dbReference type="ARBA" id="ARBA00022842"/>
    </source>
</evidence>
<gene>
    <name evidence="11" type="ORF">FPE_LOCUS20608</name>
</gene>
<dbReference type="Gene3D" id="1.20.1110.10">
    <property type="entry name" value="Calcium-transporting ATPase, transmembrane domain"/>
    <property type="match status" value="2"/>
</dbReference>
<dbReference type="InterPro" id="IPR036412">
    <property type="entry name" value="HAD-like_sf"/>
</dbReference>
<dbReference type="Pfam" id="PF00689">
    <property type="entry name" value="Cation_ATPase_C"/>
    <property type="match status" value="1"/>
</dbReference>
<evidence type="ECO:0008006" key="13">
    <source>
        <dbReference type="Google" id="ProtNLM"/>
    </source>
</evidence>
<feature type="transmembrane region" description="Helical" evidence="8">
    <location>
        <begin position="422"/>
        <end position="441"/>
    </location>
</feature>
<dbReference type="InterPro" id="IPR023299">
    <property type="entry name" value="ATPase_P-typ_cyto_dom_N"/>
</dbReference>
<dbReference type="EMBL" id="OU503047">
    <property type="protein sequence ID" value="CAI9773178.1"/>
    <property type="molecule type" value="Genomic_DNA"/>
</dbReference>
<evidence type="ECO:0000259" key="10">
    <source>
        <dbReference type="Pfam" id="PF00689"/>
    </source>
</evidence>
<feature type="transmembrane region" description="Helical" evidence="8">
    <location>
        <begin position="880"/>
        <end position="901"/>
    </location>
</feature>
<feature type="domain" description="Cation-transporting P-type ATPase C-terminal" evidence="10">
    <location>
        <begin position="905"/>
        <end position="1074"/>
    </location>
</feature>
<dbReference type="InterPro" id="IPR008250">
    <property type="entry name" value="ATPase_P-typ_transduc_dom_A_sf"/>
</dbReference>
<comment type="subcellular location">
    <subcellularLocation>
        <location evidence="1">Membrane</location>
    </subcellularLocation>
</comment>
<dbReference type="PANTHER" id="PTHR24093:SF470">
    <property type="entry name" value="CALCIUM-TRANSPORTING ATPASE 12, PLASMA MEMBRANE-TYPE-LIKE"/>
    <property type="match status" value="1"/>
</dbReference>
<sequence>MRRSRVLVLHHRFVRPIASVAPITSHTSMEKSRRRVGVSKGLQYRFVIRKPASLVLLLEYWEAEEKKMENISDLEESYPFDVEAQQSLLLPTHEPESTSRRALKRVILLIRSANLFKLSGENYSTYCSSSDSSASILSPAYTSVGTADGEDNAGSEIVEAARVSLELHEDSLIVESKPQNERTSTIELQCIQMRNIAEMVKRKNLDELHNYGGVRGVADALNTDLTLNFSHIFKEGCNNYTIFLLSLAAVLSLSFGIKEEGVANGWFDGTILFVAIFVLVVFIGIRSYSQARWYQKKFQKQWFSEGRNGKVKVIRSGGPPLVVPSSDLRVGDIVCLQKGYQVPADGIFVDGQALQLNDGLIDNKKPFLFYGSRVIDGDARMIVTSVEMATVLGEMIGKEIESTVKKCEFEVLLHKLRTCMDFFGLLLSILILIVMFLRYSLGKIDDESGYRPDPKGEPTRLKTIIDIIKGIIIESKGTARVLIASLSVSVVGIMEGIPFVISFAVVRRSRKTLAEIASEKDPLACVKVALVTAICTDKFGGLTKHQKEVDKFFVDKEFVGESSMVSPNVLESLCDGIGISLLSSSPNGNDLKELVLISWAEDKFGLRRETLSPQCSIVEYKEGNLPQECSGALLLKTTKNGQERNLHYKGHPRHILSKCSFYYNVEGAIHTIDAEKRRMFEQASDYMLDGQEVIAYAWKSTDGSNDMSIEENDLIFVGMVGLRNINQDYIRNAVSTLKEGGVRTILVSGDCIDVLRTIGNNCGLLTPELDALTGEEFRNLTDGERMQKLDRICIMGSCTLHDKVLLVKCLREKGEVVAMLGQKTNDAPALIEADIGLTLGTWSSEMARDCSEIIIWNGDFTFLVDLIKNGRCICENIRKFIQFQLIITISSSSINFIATIVWGDAPMTAFELFWLNLVVAILGGLALLTEWPKEILMKMSLKSSRQLVTKAMWRNIAIQASYQTATCLTLRLKGRVILGIGAGTIKSMIYSSLFLCQLFNIFIAREVEKKNIFKGLHQNRWFWVACVLFLLCQAAMVAAENVLDSSTRLNWMVWASCIIVGLVSWPLDFAGKWIGSLGFLS</sequence>
<evidence type="ECO:0000256" key="3">
    <source>
        <dbReference type="ARBA" id="ARBA00022723"/>
    </source>
</evidence>
<dbReference type="SUPFAM" id="SSF81665">
    <property type="entry name" value="Calcium ATPase, transmembrane domain M"/>
    <property type="match status" value="1"/>
</dbReference>
<feature type="transmembrane region" description="Helical" evidence="8">
    <location>
        <begin position="269"/>
        <end position="288"/>
    </location>
</feature>
<feature type="transmembrane region" description="Helical" evidence="8">
    <location>
        <begin position="240"/>
        <end position="257"/>
    </location>
</feature>
<dbReference type="InterPro" id="IPR023214">
    <property type="entry name" value="HAD_sf"/>
</dbReference>